<evidence type="ECO:0000256" key="1">
    <source>
        <dbReference type="ARBA" id="ARBA00004635"/>
    </source>
</evidence>
<sequence length="277" mass="30178">MKKKRLVSLLSIAAACALLLVGCGSKSSSDSASKTTTITVGASANPHAKILEHVKPQLKKEGVNLKVKVFDDYVMPNKALASKELDANYFQHIPFLNNWNKKNNGSLVSAGGVHLEPIGVYSKKYKNLKDLPNNSTVLVSSNVADYGRVLQIFKDAGLITIKKGTNLETATFDDIATNKKNLKFKHTYEAKLMPKLYQSNEGAATVINANYAVQAGLNPSKDSIALEKKSSPYVNIVAVRKGDKNKAAIKKLMKALQSEKTQNWIKKEYDGGVLPAK</sequence>
<name>A0A401IVQ4_9LACO</name>
<dbReference type="SUPFAM" id="SSF53850">
    <property type="entry name" value="Periplasmic binding protein-like II"/>
    <property type="match status" value="1"/>
</dbReference>
<dbReference type="Proteomes" id="UP000286848">
    <property type="component" value="Unassembled WGS sequence"/>
</dbReference>
<evidence type="ECO:0000256" key="2">
    <source>
        <dbReference type="ARBA" id="ARBA00022729"/>
    </source>
</evidence>
<proteinExistence type="inferred from homology"/>
<comment type="caution">
    <text evidence="9">The sequence shown here is derived from an EMBL/GenBank/DDBJ whole genome shotgun (WGS) entry which is preliminary data.</text>
</comment>
<dbReference type="GO" id="GO:0016020">
    <property type="term" value="C:membrane"/>
    <property type="evidence" value="ECO:0007669"/>
    <property type="project" value="UniProtKB-SubCell"/>
</dbReference>
<dbReference type="EMBL" id="BFFP01000042">
    <property type="protein sequence ID" value="GBG95598.1"/>
    <property type="molecule type" value="Genomic_DNA"/>
</dbReference>
<dbReference type="CDD" id="cd13597">
    <property type="entry name" value="PBP2_lipoprotein_Tp32"/>
    <property type="match status" value="1"/>
</dbReference>
<keyword evidence="4" id="KW-0564">Palmitate</keyword>
<keyword evidence="2 8" id="KW-0732">Signal</keyword>
<dbReference type="PANTHER" id="PTHR30429">
    <property type="entry name" value="D-METHIONINE-BINDING LIPOPROTEIN METQ"/>
    <property type="match status" value="1"/>
</dbReference>
<evidence type="ECO:0000256" key="5">
    <source>
        <dbReference type="ARBA" id="ARBA00023288"/>
    </source>
</evidence>
<evidence type="ECO:0000256" key="6">
    <source>
        <dbReference type="PIRNR" id="PIRNR002854"/>
    </source>
</evidence>
<accession>A0A401IVQ4</accession>
<dbReference type="PIRSF" id="PIRSF002854">
    <property type="entry name" value="MetQ"/>
    <property type="match status" value="1"/>
</dbReference>
<dbReference type="AlphaFoldDB" id="A0A401IVQ4"/>
<protein>
    <recommendedName>
        <fullName evidence="6">Lipoprotein</fullName>
    </recommendedName>
</protein>
<keyword evidence="5 6" id="KW-0449">Lipoprotein</keyword>
<gene>
    <name evidence="9" type="primary">metQ</name>
    <name evidence="9" type="ORF">LFYK43_20570</name>
</gene>
<evidence type="ECO:0000256" key="7">
    <source>
        <dbReference type="PIRSR" id="PIRSR002854-1"/>
    </source>
</evidence>
<keyword evidence="10" id="KW-1185">Reference proteome</keyword>
<reference evidence="9 10" key="1">
    <citation type="journal article" date="2019" name="Int. J. Syst. Evol. Microbiol.">
        <title>Lactobacillus salitolerans sp. nov., a novel lactic acid bacterium isolated from spent mushroom substrates.</title>
        <authorList>
            <person name="Tohno M."/>
            <person name="Tanizawa Y."/>
            <person name="Kojima Y."/>
            <person name="Sakamoto M."/>
            <person name="Nakamura Y."/>
            <person name="Ohkuma M."/>
            <person name="Kobayashi H."/>
        </authorList>
    </citation>
    <scope>NUCLEOTIDE SEQUENCE [LARGE SCALE GENOMIC DNA]</scope>
    <source>
        <strain evidence="9 10">YK43</strain>
    </source>
</reference>
<dbReference type="Gene3D" id="3.40.190.10">
    <property type="entry name" value="Periplasmic binding protein-like II"/>
    <property type="match status" value="2"/>
</dbReference>
<evidence type="ECO:0000313" key="9">
    <source>
        <dbReference type="EMBL" id="GBG95598.1"/>
    </source>
</evidence>
<evidence type="ECO:0000313" key="10">
    <source>
        <dbReference type="Proteomes" id="UP000286848"/>
    </source>
</evidence>
<organism evidence="9 10">
    <name type="scientific">Ligilactobacillus salitolerans</name>
    <dbReference type="NCBI Taxonomy" id="1808352"/>
    <lineage>
        <taxon>Bacteria</taxon>
        <taxon>Bacillati</taxon>
        <taxon>Bacillota</taxon>
        <taxon>Bacilli</taxon>
        <taxon>Lactobacillales</taxon>
        <taxon>Lactobacillaceae</taxon>
        <taxon>Ligilactobacillus</taxon>
    </lineage>
</organism>
<dbReference type="RefSeq" id="WP_124978028.1">
    <property type="nucleotide sequence ID" value="NZ_BFFP01000042.1"/>
</dbReference>
<feature type="signal peptide" evidence="8">
    <location>
        <begin position="1"/>
        <end position="28"/>
    </location>
</feature>
<evidence type="ECO:0000256" key="3">
    <source>
        <dbReference type="ARBA" id="ARBA00023136"/>
    </source>
</evidence>
<evidence type="ECO:0000256" key="8">
    <source>
        <dbReference type="SAM" id="SignalP"/>
    </source>
</evidence>
<feature type="lipid moiety-binding region" description="S-diacylglycerol cysteine" evidence="7">
    <location>
        <position position="23"/>
    </location>
</feature>
<comment type="subcellular location">
    <subcellularLocation>
        <location evidence="1">Membrane</location>
        <topology evidence="1">Lipid-anchor</topology>
    </subcellularLocation>
</comment>
<dbReference type="OrthoDB" id="9812878at2"/>
<evidence type="ECO:0000256" key="4">
    <source>
        <dbReference type="ARBA" id="ARBA00023139"/>
    </source>
</evidence>
<dbReference type="PROSITE" id="PS51257">
    <property type="entry name" value="PROKAR_LIPOPROTEIN"/>
    <property type="match status" value="1"/>
</dbReference>
<dbReference type="InterPro" id="IPR004872">
    <property type="entry name" value="Lipoprotein_NlpA"/>
</dbReference>
<feature type="chain" id="PRO_5039091191" description="Lipoprotein" evidence="8">
    <location>
        <begin position="29"/>
        <end position="277"/>
    </location>
</feature>
<keyword evidence="3" id="KW-0472">Membrane</keyword>
<dbReference type="PANTHER" id="PTHR30429:SF0">
    <property type="entry name" value="METHIONINE-BINDING LIPOPROTEIN METQ"/>
    <property type="match status" value="1"/>
</dbReference>
<dbReference type="Pfam" id="PF03180">
    <property type="entry name" value="Lipoprotein_9"/>
    <property type="match status" value="1"/>
</dbReference>
<comment type="similarity">
    <text evidence="6">Belongs to the nlpA lipoprotein family.</text>
</comment>